<dbReference type="InterPro" id="IPR034393">
    <property type="entry name" value="TatSF1-like"/>
</dbReference>
<reference evidence="9" key="1">
    <citation type="journal article" date="2023" name="Science">
        <title>Genome structures resolve the early diversification of teleost fishes.</title>
        <authorList>
            <person name="Parey E."/>
            <person name="Louis A."/>
            <person name="Montfort J."/>
            <person name="Bouchez O."/>
            <person name="Roques C."/>
            <person name="Iampietro C."/>
            <person name="Lluch J."/>
            <person name="Castinel A."/>
            <person name="Donnadieu C."/>
            <person name="Desvignes T."/>
            <person name="Floi Bucao C."/>
            <person name="Jouanno E."/>
            <person name="Wen M."/>
            <person name="Mejri S."/>
            <person name="Dirks R."/>
            <person name="Jansen H."/>
            <person name="Henkel C."/>
            <person name="Chen W.J."/>
            <person name="Zahm M."/>
            <person name="Cabau C."/>
            <person name="Klopp C."/>
            <person name="Thompson A.W."/>
            <person name="Robinson-Rechavi M."/>
            <person name="Braasch I."/>
            <person name="Lecointre G."/>
            <person name="Bobe J."/>
            <person name="Postlethwait J.H."/>
            <person name="Berthelot C."/>
            <person name="Roest Crollius H."/>
            <person name="Guiguen Y."/>
        </authorList>
    </citation>
    <scope>NUCLEOTIDE SEQUENCE</scope>
    <source>
        <strain evidence="9">Concon-B</strain>
    </source>
</reference>
<proteinExistence type="inferred from homology"/>
<evidence type="ECO:0000256" key="2">
    <source>
        <dbReference type="ARBA" id="ARBA00022664"/>
    </source>
</evidence>
<feature type="domain" description="RRM" evidence="8">
    <location>
        <begin position="1"/>
        <end position="79"/>
    </location>
</feature>
<accession>A0A9Q1HML1</accession>
<keyword evidence="3" id="KW-0677">Repeat</keyword>
<dbReference type="CDD" id="cd12282">
    <property type="entry name" value="RRM2_TatSF1_like"/>
    <property type="match status" value="1"/>
</dbReference>
<sequence>MFHPSDFEEDPLVLNEIRDDLRIECEKFGQVKKVIIFDRHPDGVASVAFKEPEDADVCQLALNGRWFGGRKLQAELWDGTTDYQVDETNREREERLKGWATFLGDGKEKTATGDDPAKDDGKEVADKGPVQEDPKESGSGESPSVPEGPAGGGTEGAMDVEKEEAGESLGNGAGPSEEVEADSTDSSLAGSDDES</sequence>
<feature type="region of interest" description="Disordered" evidence="7">
    <location>
        <begin position="98"/>
        <end position="195"/>
    </location>
</feature>
<dbReference type="AlphaFoldDB" id="A0A9Q1HML1"/>
<dbReference type="InterPro" id="IPR000504">
    <property type="entry name" value="RRM_dom"/>
</dbReference>
<evidence type="ECO:0000313" key="10">
    <source>
        <dbReference type="Proteomes" id="UP001152803"/>
    </source>
</evidence>
<keyword evidence="5" id="KW-0508">mRNA splicing</keyword>
<dbReference type="GO" id="GO:0000398">
    <property type="term" value="P:mRNA splicing, via spliceosome"/>
    <property type="evidence" value="ECO:0007669"/>
    <property type="project" value="UniProtKB-ARBA"/>
</dbReference>
<evidence type="ECO:0000256" key="3">
    <source>
        <dbReference type="ARBA" id="ARBA00022737"/>
    </source>
</evidence>
<gene>
    <name evidence="9" type="ORF">COCON_G00235450</name>
</gene>
<name>A0A9Q1HML1_CONCO</name>
<evidence type="ECO:0000256" key="1">
    <source>
        <dbReference type="ARBA" id="ARBA00007747"/>
    </source>
</evidence>
<dbReference type="EMBL" id="JAFJMO010000971">
    <property type="protein sequence ID" value="KAJ8245247.1"/>
    <property type="molecule type" value="Genomic_DNA"/>
</dbReference>
<dbReference type="SUPFAM" id="SSF54928">
    <property type="entry name" value="RNA-binding domain, RBD"/>
    <property type="match status" value="1"/>
</dbReference>
<dbReference type="PROSITE" id="PS50102">
    <property type="entry name" value="RRM"/>
    <property type="match status" value="1"/>
</dbReference>
<feature type="compositionally biased region" description="Basic and acidic residues" evidence="7">
    <location>
        <begin position="105"/>
        <end position="138"/>
    </location>
</feature>
<dbReference type="Proteomes" id="UP001152803">
    <property type="component" value="Unassembled WGS sequence"/>
</dbReference>
<evidence type="ECO:0000256" key="6">
    <source>
        <dbReference type="PROSITE-ProRule" id="PRU00176"/>
    </source>
</evidence>
<evidence type="ECO:0000256" key="4">
    <source>
        <dbReference type="ARBA" id="ARBA00022884"/>
    </source>
</evidence>
<organism evidence="9 10">
    <name type="scientific">Conger conger</name>
    <name type="common">Conger eel</name>
    <name type="synonym">Muraena conger</name>
    <dbReference type="NCBI Taxonomy" id="82655"/>
    <lineage>
        <taxon>Eukaryota</taxon>
        <taxon>Metazoa</taxon>
        <taxon>Chordata</taxon>
        <taxon>Craniata</taxon>
        <taxon>Vertebrata</taxon>
        <taxon>Euteleostomi</taxon>
        <taxon>Actinopterygii</taxon>
        <taxon>Neopterygii</taxon>
        <taxon>Teleostei</taxon>
        <taxon>Anguilliformes</taxon>
        <taxon>Congridae</taxon>
        <taxon>Conger</taxon>
    </lineage>
</organism>
<dbReference type="Pfam" id="PF00076">
    <property type="entry name" value="RRM_1"/>
    <property type="match status" value="1"/>
</dbReference>
<feature type="compositionally biased region" description="Low complexity" evidence="7">
    <location>
        <begin position="139"/>
        <end position="148"/>
    </location>
</feature>
<evidence type="ECO:0000259" key="8">
    <source>
        <dbReference type="PROSITE" id="PS50102"/>
    </source>
</evidence>
<protein>
    <recommendedName>
        <fullName evidence="8">RRM domain-containing protein</fullName>
    </recommendedName>
</protein>
<dbReference type="GO" id="GO:0003723">
    <property type="term" value="F:RNA binding"/>
    <property type="evidence" value="ECO:0007669"/>
    <property type="project" value="UniProtKB-UniRule"/>
</dbReference>
<comment type="similarity">
    <text evidence="1">Belongs to the HTATSF1 family.</text>
</comment>
<dbReference type="GO" id="GO:0005686">
    <property type="term" value="C:U2 snRNP"/>
    <property type="evidence" value="ECO:0007669"/>
    <property type="project" value="TreeGrafter"/>
</dbReference>
<evidence type="ECO:0000256" key="5">
    <source>
        <dbReference type="ARBA" id="ARBA00023187"/>
    </source>
</evidence>
<evidence type="ECO:0000313" key="9">
    <source>
        <dbReference type="EMBL" id="KAJ8245247.1"/>
    </source>
</evidence>
<dbReference type="GO" id="GO:0005684">
    <property type="term" value="C:U2-type spliceosomal complex"/>
    <property type="evidence" value="ECO:0007669"/>
    <property type="project" value="TreeGrafter"/>
</dbReference>
<keyword evidence="2" id="KW-0507">mRNA processing</keyword>
<keyword evidence="10" id="KW-1185">Reference proteome</keyword>
<dbReference type="OrthoDB" id="10258585at2759"/>
<evidence type="ECO:0000256" key="7">
    <source>
        <dbReference type="SAM" id="MobiDB-lite"/>
    </source>
</evidence>
<dbReference type="PANTHER" id="PTHR15608:SF0">
    <property type="entry name" value="HIV TAT-SPECIFIC FACTOR 1"/>
    <property type="match status" value="1"/>
</dbReference>
<comment type="caution">
    <text evidence="9">The sequence shown here is derived from an EMBL/GenBank/DDBJ whole genome shotgun (WGS) entry which is preliminary data.</text>
</comment>
<dbReference type="PANTHER" id="PTHR15608">
    <property type="entry name" value="SPLICING FACTOR U2AF-ASSOCIATED PROTEIN 2"/>
    <property type="match status" value="1"/>
</dbReference>
<dbReference type="InterPro" id="IPR012677">
    <property type="entry name" value="Nucleotide-bd_a/b_plait_sf"/>
</dbReference>
<dbReference type="InterPro" id="IPR035979">
    <property type="entry name" value="RBD_domain_sf"/>
</dbReference>
<dbReference type="Gene3D" id="3.30.70.330">
    <property type="match status" value="1"/>
</dbReference>
<keyword evidence="4 6" id="KW-0694">RNA-binding</keyword>
<dbReference type="FunFam" id="3.30.70.330:FF:000105">
    <property type="entry name" value="HIV Tat-specific factor 1 homolog"/>
    <property type="match status" value="1"/>
</dbReference>